<dbReference type="SUPFAM" id="SSF56112">
    <property type="entry name" value="Protein kinase-like (PK-like)"/>
    <property type="match status" value="1"/>
</dbReference>
<name>H0EZ61_GLAL7</name>
<dbReference type="Gene3D" id="3.30.200.20">
    <property type="entry name" value="Phosphorylase Kinase, domain 1"/>
    <property type="match status" value="1"/>
</dbReference>
<accession>H0EZ61</accession>
<dbReference type="Proteomes" id="UP000005446">
    <property type="component" value="Unassembled WGS sequence"/>
</dbReference>
<evidence type="ECO:0000256" key="3">
    <source>
        <dbReference type="ARBA" id="ARBA00016197"/>
    </source>
</evidence>
<keyword evidence="5" id="KW-0496">Mitochondrion</keyword>
<dbReference type="InterPro" id="IPR051035">
    <property type="entry name" value="Mito_inheritance_9"/>
</dbReference>
<dbReference type="OrthoDB" id="2831558at2759"/>
<evidence type="ECO:0000256" key="6">
    <source>
        <dbReference type="ARBA" id="ARBA00031849"/>
    </source>
</evidence>
<evidence type="ECO:0000313" key="8">
    <source>
        <dbReference type="Proteomes" id="UP000005446"/>
    </source>
</evidence>
<comment type="similarity">
    <text evidence="2">Belongs to the AIM9 family.</text>
</comment>
<sequence>MQDGPDPLVFTSGHWLHRDAQQRDARTLDFDFNALCKKVVELCPGSRQVETFEKAESGFNRVFLFLMDNGTGIVARIPFRIAGPAGLTTNSEVATMAYMRKHTNIPVPEVLDWSDSNTNVIGVEYIIMKYVPGVQLRVKWSEMTPLQHRRCGDHWTSTSMDCLTRGSLGFQAQTKHQRLSHCTVEQFKNTTAY</sequence>
<dbReference type="InterPro" id="IPR011009">
    <property type="entry name" value="Kinase-like_dom_sf"/>
</dbReference>
<protein>
    <recommendedName>
        <fullName evidence="3">Altered inheritance of mitochondria protein 9, mitochondrial</fullName>
    </recommendedName>
    <alternativeName>
        <fullName evidence="6">Found in mitochondrial proteome protein 29</fullName>
    </alternativeName>
</protein>
<gene>
    <name evidence="7" type="ORF">M7I_8123</name>
</gene>
<keyword evidence="8" id="KW-1185">Reference proteome</keyword>
<reference evidence="7 8" key="1">
    <citation type="journal article" date="2012" name="Eukaryot. Cell">
        <title>Genome sequence of the fungus Glarea lozoyensis: the first genome sequence of a species from the Helotiaceae family.</title>
        <authorList>
            <person name="Youssar L."/>
            <person name="Gruening B.A."/>
            <person name="Erxleben A."/>
            <person name="Guenther S."/>
            <person name="Huettel W."/>
        </authorList>
    </citation>
    <scope>NUCLEOTIDE SEQUENCE [LARGE SCALE GENOMIC DNA]</scope>
    <source>
        <strain evidence="8">ATCC 74030 / MF5533</strain>
    </source>
</reference>
<dbReference type="PANTHER" id="PTHR36091">
    <property type="entry name" value="ALTERED INHERITANCE OF MITOCHONDRIA PROTEIN 9, MITOCHONDRIAL"/>
    <property type="match status" value="1"/>
</dbReference>
<evidence type="ECO:0000256" key="2">
    <source>
        <dbReference type="ARBA" id="ARBA00005543"/>
    </source>
</evidence>
<keyword evidence="4" id="KW-0809">Transit peptide</keyword>
<dbReference type="AlphaFoldDB" id="H0EZ61"/>
<evidence type="ECO:0000256" key="5">
    <source>
        <dbReference type="ARBA" id="ARBA00023128"/>
    </source>
</evidence>
<comment type="subcellular location">
    <subcellularLocation>
        <location evidence="1">Mitochondrion</location>
    </subcellularLocation>
</comment>
<dbReference type="HOGENOM" id="CLU_1354348_0_0_1"/>
<organism evidence="7 8">
    <name type="scientific">Glarea lozoyensis (strain ATCC 74030 / MF5533)</name>
    <dbReference type="NCBI Taxonomy" id="1104152"/>
    <lineage>
        <taxon>Eukaryota</taxon>
        <taxon>Fungi</taxon>
        <taxon>Dikarya</taxon>
        <taxon>Ascomycota</taxon>
        <taxon>Pezizomycotina</taxon>
        <taxon>Leotiomycetes</taxon>
        <taxon>Helotiales</taxon>
        <taxon>Helotiaceae</taxon>
        <taxon>Glarea</taxon>
    </lineage>
</organism>
<dbReference type="PANTHER" id="PTHR36091:SF1">
    <property type="entry name" value="ALTERED INHERITANCE OF MITOCHONDRIA PROTEIN 9, MITOCHONDRIAL"/>
    <property type="match status" value="1"/>
</dbReference>
<proteinExistence type="inferred from homology"/>
<evidence type="ECO:0000256" key="4">
    <source>
        <dbReference type="ARBA" id="ARBA00022946"/>
    </source>
</evidence>
<evidence type="ECO:0000313" key="7">
    <source>
        <dbReference type="EMBL" id="EHK96215.1"/>
    </source>
</evidence>
<dbReference type="EMBL" id="AGUE01000270">
    <property type="protein sequence ID" value="EHK96215.1"/>
    <property type="molecule type" value="Genomic_DNA"/>
</dbReference>
<evidence type="ECO:0000256" key="1">
    <source>
        <dbReference type="ARBA" id="ARBA00004173"/>
    </source>
</evidence>
<dbReference type="GO" id="GO:0005739">
    <property type="term" value="C:mitochondrion"/>
    <property type="evidence" value="ECO:0007669"/>
    <property type="project" value="UniProtKB-SubCell"/>
</dbReference>
<comment type="caution">
    <text evidence="7">The sequence shown here is derived from an EMBL/GenBank/DDBJ whole genome shotgun (WGS) entry which is preliminary data.</text>
</comment>
<dbReference type="InParanoid" id="H0EZ61"/>